<dbReference type="GO" id="GO:0019634">
    <property type="term" value="P:organic phosphonate metabolic process"/>
    <property type="evidence" value="ECO:0007669"/>
    <property type="project" value="InterPro"/>
</dbReference>
<dbReference type="EMBL" id="CP045490">
    <property type="protein sequence ID" value="QFU84836.1"/>
    <property type="molecule type" value="Genomic_DNA"/>
</dbReference>
<dbReference type="GO" id="GO:0016829">
    <property type="term" value="F:lyase activity"/>
    <property type="evidence" value="ECO:0007669"/>
    <property type="project" value="UniProtKB-KW"/>
</dbReference>
<geneLocation type="plasmid" evidence="1 2">
    <name>unnamed2</name>
</geneLocation>
<dbReference type="Pfam" id="PF06754">
    <property type="entry name" value="PhnG"/>
    <property type="match status" value="1"/>
</dbReference>
<keyword evidence="1" id="KW-0456">Lyase</keyword>
<evidence type="ECO:0000313" key="2">
    <source>
        <dbReference type="Proteomes" id="UP000326170"/>
    </source>
</evidence>
<dbReference type="RefSeq" id="WP_152944395.1">
    <property type="nucleotide sequence ID" value="NZ_CP045490.1"/>
</dbReference>
<dbReference type="AlphaFoldDB" id="A0A5P9P9N3"/>
<keyword evidence="2" id="KW-1185">Reference proteome</keyword>
<dbReference type="InterPro" id="IPR009609">
    <property type="entry name" value="Phosphonate_metab_PhnG"/>
</dbReference>
<organism evidence="1 2">
    <name type="scientific">Natronorubrum aibiense</name>
    <dbReference type="NCBI Taxonomy" id="348826"/>
    <lineage>
        <taxon>Archaea</taxon>
        <taxon>Methanobacteriati</taxon>
        <taxon>Methanobacteriota</taxon>
        <taxon>Stenosarchaea group</taxon>
        <taxon>Halobacteria</taxon>
        <taxon>Halobacteriales</taxon>
        <taxon>Natrialbaceae</taxon>
        <taxon>Natronorubrum</taxon>
    </lineage>
</organism>
<gene>
    <name evidence="1" type="primary">phnG</name>
    <name evidence="1" type="ORF">GCU68_20305</name>
</gene>
<proteinExistence type="predicted"/>
<sequence length="147" mass="15759">MTSVHDRSDRFEMIALADGETLAGFADEVLAAGPDLELLQAPTPQLVMQRVIEPVENRPFNLGEVLVTVAEVDLEGARGFAMVPGKNERIALAGAIVDAAVAGGHALTAEIENALEAAVANRDEERARAWATSRETTVEFESMEDEL</sequence>
<accession>A0A5P9P9N3</accession>
<dbReference type="KEGG" id="nas:GCU68_20305"/>
<dbReference type="NCBIfam" id="TIGR03293">
    <property type="entry name" value="PhnG_redo"/>
    <property type="match status" value="1"/>
</dbReference>
<evidence type="ECO:0000313" key="1">
    <source>
        <dbReference type="EMBL" id="QFU84836.1"/>
    </source>
</evidence>
<dbReference type="GO" id="GO:0015716">
    <property type="term" value="P:organic phosphonate transport"/>
    <property type="evidence" value="ECO:0007669"/>
    <property type="project" value="InterPro"/>
</dbReference>
<keyword evidence="1" id="KW-0614">Plasmid</keyword>
<dbReference type="GeneID" id="42303404"/>
<dbReference type="Proteomes" id="UP000326170">
    <property type="component" value="Plasmid unnamed2"/>
</dbReference>
<dbReference type="OrthoDB" id="182774at2157"/>
<reference evidence="1 2" key="1">
    <citation type="journal article" date="2007" name="Int. J. Syst. Evol. Microbiol.">
        <title>Natronorubrum sulfidifaciens sp. nov., an extremely haloalkaliphilic archaeon isolated from Aiding salt lake in Xin-Jiang, China.</title>
        <authorList>
            <person name="Cui H.L."/>
            <person name="Tohty D."/>
            <person name="Liu H.C."/>
            <person name="Liu S.J."/>
            <person name="Oren A."/>
            <person name="Zhou P.J."/>
        </authorList>
    </citation>
    <scope>NUCLEOTIDE SEQUENCE [LARGE SCALE GENOMIC DNA]</scope>
    <source>
        <strain evidence="1 2">7-3</strain>
        <plasmid evidence="1">unnamed2</plasmid>
    </source>
</reference>
<name>A0A5P9P9N3_9EURY</name>
<protein>
    <submittedName>
        <fullName evidence="1">Phosphonate C-P lyase system protein PhnG</fullName>
    </submittedName>
</protein>